<dbReference type="RefSeq" id="WP_378613185.1">
    <property type="nucleotide sequence ID" value="NZ_JBHSAX010000014.1"/>
</dbReference>
<dbReference type="InterPro" id="IPR013538">
    <property type="entry name" value="ASHA1/2-like_C"/>
</dbReference>
<proteinExistence type="inferred from homology"/>
<comment type="similarity">
    <text evidence="1">Belongs to the AHA1 family.</text>
</comment>
<evidence type="ECO:0000313" key="4">
    <source>
        <dbReference type="Proteomes" id="UP001595696"/>
    </source>
</evidence>
<evidence type="ECO:0000259" key="2">
    <source>
        <dbReference type="Pfam" id="PF08327"/>
    </source>
</evidence>
<reference evidence="4" key="1">
    <citation type="journal article" date="2019" name="Int. J. Syst. Evol. Microbiol.">
        <title>The Global Catalogue of Microorganisms (GCM) 10K type strain sequencing project: providing services to taxonomists for standard genome sequencing and annotation.</title>
        <authorList>
            <consortium name="The Broad Institute Genomics Platform"/>
            <consortium name="The Broad Institute Genome Sequencing Center for Infectious Disease"/>
            <person name="Wu L."/>
            <person name="Ma J."/>
        </authorList>
    </citation>
    <scope>NUCLEOTIDE SEQUENCE [LARGE SCALE GENOMIC DNA]</scope>
    <source>
        <strain evidence="4">CGMCC 4.7330</strain>
    </source>
</reference>
<dbReference type="Gene3D" id="3.30.530.20">
    <property type="match status" value="1"/>
</dbReference>
<accession>A0ABV8DUU1</accession>
<gene>
    <name evidence="3" type="ORF">ACFO0B_15715</name>
</gene>
<comment type="caution">
    <text evidence="3">The sequence shown here is derived from an EMBL/GenBank/DDBJ whole genome shotgun (WGS) entry which is preliminary data.</text>
</comment>
<evidence type="ECO:0000256" key="1">
    <source>
        <dbReference type="ARBA" id="ARBA00006817"/>
    </source>
</evidence>
<dbReference type="CDD" id="cd07814">
    <property type="entry name" value="SRPBCC_CalC_Aha1-like"/>
    <property type="match status" value="1"/>
</dbReference>
<keyword evidence="4" id="KW-1185">Reference proteome</keyword>
<protein>
    <submittedName>
        <fullName evidence="3">SRPBCC domain-containing protein</fullName>
    </submittedName>
</protein>
<dbReference type="EMBL" id="JBHSAX010000014">
    <property type="protein sequence ID" value="MFC3963439.1"/>
    <property type="molecule type" value="Genomic_DNA"/>
</dbReference>
<feature type="domain" description="Activator of Hsp90 ATPase homologue 1/2-like C-terminal" evidence="2">
    <location>
        <begin position="22"/>
        <end position="144"/>
    </location>
</feature>
<organism evidence="3 4">
    <name type="scientific">Nocardia jiangsuensis</name>
    <dbReference type="NCBI Taxonomy" id="1691563"/>
    <lineage>
        <taxon>Bacteria</taxon>
        <taxon>Bacillati</taxon>
        <taxon>Actinomycetota</taxon>
        <taxon>Actinomycetes</taxon>
        <taxon>Mycobacteriales</taxon>
        <taxon>Nocardiaceae</taxon>
        <taxon>Nocardia</taxon>
    </lineage>
</organism>
<dbReference type="Proteomes" id="UP001595696">
    <property type="component" value="Unassembled WGS sequence"/>
</dbReference>
<dbReference type="SUPFAM" id="SSF55961">
    <property type="entry name" value="Bet v1-like"/>
    <property type="match status" value="1"/>
</dbReference>
<evidence type="ECO:0000313" key="3">
    <source>
        <dbReference type="EMBL" id="MFC3963439.1"/>
    </source>
</evidence>
<dbReference type="Pfam" id="PF08327">
    <property type="entry name" value="AHSA1"/>
    <property type="match status" value="1"/>
</dbReference>
<dbReference type="InterPro" id="IPR023393">
    <property type="entry name" value="START-like_dom_sf"/>
</dbReference>
<sequence length="149" mass="16426">MTSDAGLDPAAVEIGTFLPRAPEQVWRALTEPALLERWLMPSVGFAAAEGTHFLFTLPAGSPGEIACEVLTVRAPEQLTLAWVDVRAPRPARWPLDLTVRPQGRGTRLLLTQTGFDIADRRQKMARNAMERGWRSGLARLADLLDEVDP</sequence>
<name>A0ABV8DUU1_9NOCA</name>